<keyword evidence="4" id="KW-1185">Reference proteome</keyword>
<evidence type="ECO:0000256" key="1">
    <source>
        <dbReference type="ARBA" id="ARBA00004123"/>
    </source>
</evidence>
<organism evidence="3 4">
    <name type="scientific">Bionectria ochroleuca</name>
    <name type="common">Gliocladium roseum</name>
    <dbReference type="NCBI Taxonomy" id="29856"/>
    <lineage>
        <taxon>Eukaryota</taxon>
        <taxon>Fungi</taxon>
        <taxon>Dikarya</taxon>
        <taxon>Ascomycota</taxon>
        <taxon>Pezizomycotina</taxon>
        <taxon>Sordariomycetes</taxon>
        <taxon>Hypocreomycetidae</taxon>
        <taxon>Hypocreales</taxon>
        <taxon>Bionectriaceae</taxon>
        <taxon>Clonostachys</taxon>
    </lineage>
</organism>
<dbReference type="InterPro" id="IPR021858">
    <property type="entry name" value="Fun_TF"/>
</dbReference>
<comment type="caution">
    <text evidence="3">The sequence shown here is derived from an EMBL/GenBank/DDBJ whole genome shotgun (WGS) entry which is preliminary data.</text>
</comment>
<comment type="subcellular location">
    <subcellularLocation>
        <location evidence="1">Nucleus</location>
    </subcellularLocation>
</comment>
<gene>
    <name evidence="3" type="ORF">CLO192961_LOCUS291813</name>
</gene>
<protein>
    <submittedName>
        <fullName evidence="3">Uncharacterized protein</fullName>
    </submittedName>
</protein>
<dbReference type="Pfam" id="PF11951">
    <property type="entry name" value="Fungal_trans_2"/>
    <property type="match status" value="2"/>
</dbReference>
<evidence type="ECO:0000313" key="3">
    <source>
        <dbReference type="EMBL" id="VUC30677.1"/>
    </source>
</evidence>
<sequence>MTKLLYVSDSDWIAGEMVAIDGPYNGWRNLVLPMAHADELVMNAVLTSAAFHLTIQGRQNWHAGAGFPCLPNPCVSKDQLRPEYLYNLTIKGLQRTRDSVGSDHEVQKTVLMTILILLATTMINGGEEFPALFEMMQAVTMVLGGEEQIGGSDLGDFMIRQVRNIDRTGRMRVYAAPHISEKTGFGVMSSQPDWDQIFECLRYCSQSQPTAQAPIRNVVQQAHDIYLRQVRRDPRISNSVESIEESVHRLERFKKTLQAFPKDAPGSNSLVWATFIAASDCTLQEHKEFFVDVIMQHFHRSRFGNLLKGIRHLQYVWAQRSEGARWTNLLPQSRMFLA</sequence>
<keyword evidence="2" id="KW-0539">Nucleus</keyword>
<evidence type="ECO:0000256" key="2">
    <source>
        <dbReference type="ARBA" id="ARBA00023242"/>
    </source>
</evidence>
<evidence type="ECO:0000313" key="4">
    <source>
        <dbReference type="Proteomes" id="UP000766486"/>
    </source>
</evidence>
<proteinExistence type="predicted"/>
<dbReference type="PANTHER" id="PTHR37534:SF46">
    <property type="entry name" value="ZN(II)2CYS6 TRANSCRIPTION FACTOR (EUROFUNG)"/>
    <property type="match status" value="1"/>
</dbReference>
<name>A0ABY6UHH1_BIOOC</name>
<reference evidence="3 4" key="1">
    <citation type="submission" date="2019-06" db="EMBL/GenBank/DDBJ databases">
        <authorList>
            <person name="Broberg M."/>
        </authorList>
    </citation>
    <scope>NUCLEOTIDE SEQUENCE [LARGE SCALE GENOMIC DNA]</scope>
</reference>
<accession>A0ABY6UHH1</accession>
<dbReference type="Proteomes" id="UP000766486">
    <property type="component" value="Unassembled WGS sequence"/>
</dbReference>
<dbReference type="EMBL" id="CABFNS010000823">
    <property type="protein sequence ID" value="VUC30677.1"/>
    <property type="molecule type" value="Genomic_DNA"/>
</dbReference>
<dbReference type="PANTHER" id="PTHR37534">
    <property type="entry name" value="TRANSCRIPTIONAL ACTIVATOR PROTEIN UGA3"/>
    <property type="match status" value="1"/>
</dbReference>